<name>A0ABW1X0F8_9ACTN</name>
<feature type="transmembrane region" description="Helical" evidence="1">
    <location>
        <begin position="190"/>
        <end position="211"/>
    </location>
</feature>
<dbReference type="EMBL" id="JBHSUA010000015">
    <property type="protein sequence ID" value="MFC6396712.1"/>
    <property type="molecule type" value="Genomic_DNA"/>
</dbReference>
<reference evidence="3" key="1">
    <citation type="journal article" date="2019" name="Int. J. Syst. Evol. Microbiol.">
        <title>The Global Catalogue of Microorganisms (GCM) 10K type strain sequencing project: providing services to taxonomists for standard genome sequencing and annotation.</title>
        <authorList>
            <consortium name="The Broad Institute Genomics Platform"/>
            <consortium name="The Broad Institute Genome Sequencing Center for Infectious Disease"/>
            <person name="Wu L."/>
            <person name="Ma J."/>
        </authorList>
    </citation>
    <scope>NUCLEOTIDE SEQUENCE [LARGE SCALE GENOMIC DNA]</scope>
    <source>
        <strain evidence="3">CGMCC 1.15277</strain>
    </source>
</reference>
<keyword evidence="1" id="KW-0812">Transmembrane</keyword>
<feature type="transmembrane region" description="Helical" evidence="1">
    <location>
        <begin position="99"/>
        <end position="122"/>
    </location>
</feature>
<keyword evidence="1" id="KW-0472">Membrane</keyword>
<evidence type="ECO:0000313" key="3">
    <source>
        <dbReference type="Proteomes" id="UP001596266"/>
    </source>
</evidence>
<keyword evidence="1" id="KW-1133">Transmembrane helix</keyword>
<feature type="transmembrane region" description="Helical" evidence="1">
    <location>
        <begin position="149"/>
        <end position="178"/>
    </location>
</feature>
<feature type="transmembrane region" description="Helical" evidence="1">
    <location>
        <begin position="241"/>
        <end position="259"/>
    </location>
</feature>
<keyword evidence="3" id="KW-1185">Reference proteome</keyword>
<dbReference type="RefSeq" id="WP_343884297.1">
    <property type="nucleotide sequence ID" value="NZ_BAAAKI010000001.1"/>
</dbReference>
<gene>
    <name evidence="2" type="ORF">ACFP57_06890</name>
</gene>
<accession>A0ABW1X0F8</accession>
<evidence type="ECO:0008006" key="4">
    <source>
        <dbReference type="Google" id="ProtNLM"/>
    </source>
</evidence>
<evidence type="ECO:0000313" key="2">
    <source>
        <dbReference type="EMBL" id="MFC6396712.1"/>
    </source>
</evidence>
<organism evidence="2 3">
    <name type="scientific">Luteococcus sanguinis</name>
    <dbReference type="NCBI Taxonomy" id="174038"/>
    <lineage>
        <taxon>Bacteria</taxon>
        <taxon>Bacillati</taxon>
        <taxon>Actinomycetota</taxon>
        <taxon>Actinomycetes</taxon>
        <taxon>Propionibacteriales</taxon>
        <taxon>Propionibacteriaceae</taxon>
        <taxon>Luteococcus</taxon>
    </lineage>
</organism>
<dbReference type="Proteomes" id="UP001596266">
    <property type="component" value="Unassembled WGS sequence"/>
</dbReference>
<protein>
    <recommendedName>
        <fullName evidence="4">ABC transporter permease</fullName>
    </recommendedName>
</protein>
<feature type="transmembrane region" description="Helical" evidence="1">
    <location>
        <begin position="44"/>
        <end position="67"/>
    </location>
</feature>
<sequence>MITTLLKHEFGRTRGLLAALFGIHLLVAVGGWAMAMTGLPGLELVGQICAVVAAATLVPVTMLALGADHWRSSFSERGYLVQSLPVPGRTQLAAKVAHGYFWTLVASMVTLLLAVLASLTVARVGGLPASAVFDEIGAMWGGLRSEVPGWVLVVALASLLVMLLGYVAMIWFAAAVGSEGRMSGTGWGPFVVYAGLYMLVQALMTVAMLVIPFGMEMDGANAFDVHAVNVVELLRADVQNVLPLGFLPVLVLLPVVLLWRTAVSWDQKVSLP</sequence>
<proteinExistence type="predicted"/>
<feature type="transmembrane region" description="Helical" evidence="1">
    <location>
        <begin position="16"/>
        <end position="38"/>
    </location>
</feature>
<evidence type="ECO:0000256" key="1">
    <source>
        <dbReference type="SAM" id="Phobius"/>
    </source>
</evidence>
<comment type="caution">
    <text evidence="2">The sequence shown here is derived from an EMBL/GenBank/DDBJ whole genome shotgun (WGS) entry which is preliminary data.</text>
</comment>